<feature type="domain" description="Histidine kinase/HSP90-like ATPase" evidence="10">
    <location>
        <begin position="345"/>
        <end position="430"/>
    </location>
</feature>
<dbReference type="SUPFAM" id="SSF55874">
    <property type="entry name" value="ATPase domain of HSP90 chaperone/DNA topoisomerase II/histidine kinase"/>
    <property type="match status" value="1"/>
</dbReference>
<dbReference type="EMBL" id="CACRYJ010000060">
    <property type="protein sequence ID" value="VZO39600.1"/>
    <property type="molecule type" value="Genomic_DNA"/>
</dbReference>
<dbReference type="PANTHER" id="PTHR24421">
    <property type="entry name" value="NITRATE/NITRITE SENSOR PROTEIN NARX-RELATED"/>
    <property type="match status" value="1"/>
</dbReference>
<feature type="domain" description="Signal transduction histidine kinase subgroup 3 dimerisation and phosphoacceptor" evidence="11">
    <location>
        <begin position="241"/>
        <end position="306"/>
    </location>
</feature>
<name>A0A7M4DQ56_9MICO</name>
<dbReference type="Gene3D" id="1.20.5.1930">
    <property type="match status" value="1"/>
</dbReference>
<sequence>MTALETPIGPGPQAPEHVSLLRRAARESGYLLLCLPFGIAGLVVFVVGIALGVGLLVTLLGLPILAGTLAAAQGLGNVERTRLAALGYPVPATLPFHTERKGLRRFLARLGHGQSWLDLLHALLFFPVSLLTFVVTVVWWVVGAGGVLYIVWERYLPDGGRTDLADLLGYPGQLADILLTTVLGALLLLTAPWVVRGMVALHSGLARITLGGTSSSALRAQVAELTRSRAAVVGAEADTLRRIERDIHDGPQQRLVRMSMDLQSAQRRLAADDPDAAERLIAEAIGHAQASLDELRTLSRGIAPPVLSDRGLRAAIGSAAGQSLIPVELDIGLDPGQRLAAARESAAYFVVTESLVNAAKHSGATAVRVTVAQLDDGVLRVEIADDGIGGAHPGKGHGLTGLADRLAGVDGVLEVHSPDGAGTRVVATIP</sequence>
<feature type="transmembrane region" description="Helical" evidence="9">
    <location>
        <begin position="55"/>
        <end position="72"/>
    </location>
</feature>
<evidence type="ECO:0000259" key="10">
    <source>
        <dbReference type="Pfam" id="PF02518"/>
    </source>
</evidence>
<comment type="caution">
    <text evidence="13">The sequence shown here is derived from an EMBL/GenBank/DDBJ whole genome shotgun (WGS) entry which is preliminary data.</text>
</comment>
<keyword evidence="9" id="KW-0472">Membrane</keyword>
<evidence type="ECO:0000256" key="3">
    <source>
        <dbReference type="ARBA" id="ARBA00022553"/>
    </source>
</evidence>
<feature type="transmembrane region" description="Helical" evidence="9">
    <location>
        <begin position="172"/>
        <end position="195"/>
    </location>
</feature>
<evidence type="ECO:0000259" key="12">
    <source>
        <dbReference type="Pfam" id="PF13796"/>
    </source>
</evidence>
<accession>A0A7M4DQ56</accession>
<protein>
    <recommendedName>
        <fullName evidence="2">histidine kinase</fullName>
        <ecNumber evidence="2">2.7.13.3</ecNumber>
    </recommendedName>
</protein>
<feature type="domain" description="Putative sensor" evidence="12">
    <location>
        <begin position="30"/>
        <end position="208"/>
    </location>
</feature>
<evidence type="ECO:0000256" key="6">
    <source>
        <dbReference type="ARBA" id="ARBA00022777"/>
    </source>
</evidence>
<gene>
    <name evidence="13" type="primary">nreB_3</name>
    <name evidence="13" type="ORF">HALOF300_04294</name>
</gene>
<comment type="catalytic activity">
    <reaction evidence="1">
        <text>ATP + protein L-histidine = ADP + protein N-phospho-L-histidine.</text>
        <dbReference type="EC" id="2.7.13.3"/>
    </reaction>
</comment>
<keyword evidence="7" id="KW-0067">ATP-binding</keyword>
<dbReference type="InterPro" id="IPR036890">
    <property type="entry name" value="HATPase_C_sf"/>
</dbReference>
<dbReference type="Pfam" id="PF02518">
    <property type="entry name" value="HATPase_c"/>
    <property type="match status" value="1"/>
</dbReference>
<keyword evidence="14" id="KW-1185">Reference proteome</keyword>
<dbReference type="InterPro" id="IPR025828">
    <property type="entry name" value="Put_sensor_dom"/>
</dbReference>
<dbReference type="AlphaFoldDB" id="A0A7M4DQ56"/>
<evidence type="ECO:0000256" key="8">
    <source>
        <dbReference type="ARBA" id="ARBA00023012"/>
    </source>
</evidence>
<dbReference type="EC" id="2.7.13.3" evidence="2"/>
<evidence type="ECO:0000313" key="13">
    <source>
        <dbReference type="EMBL" id="VZO39600.1"/>
    </source>
</evidence>
<keyword evidence="8" id="KW-0902">Two-component regulatory system</keyword>
<evidence type="ECO:0000256" key="5">
    <source>
        <dbReference type="ARBA" id="ARBA00022741"/>
    </source>
</evidence>
<evidence type="ECO:0000256" key="7">
    <source>
        <dbReference type="ARBA" id="ARBA00022840"/>
    </source>
</evidence>
<dbReference type="Proteomes" id="UP000419743">
    <property type="component" value="Unassembled WGS sequence"/>
</dbReference>
<feature type="transmembrane region" description="Helical" evidence="9">
    <location>
        <begin position="30"/>
        <end position="49"/>
    </location>
</feature>
<dbReference type="CDD" id="cd16917">
    <property type="entry name" value="HATPase_UhpB-NarQ-NarX-like"/>
    <property type="match status" value="1"/>
</dbReference>
<dbReference type="GO" id="GO:0000155">
    <property type="term" value="F:phosphorelay sensor kinase activity"/>
    <property type="evidence" value="ECO:0007669"/>
    <property type="project" value="InterPro"/>
</dbReference>
<keyword evidence="4 13" id="KW-0808">Transferase</keyword>
<evidence type="ECO:0000256" key="9">
    <source>
        <dbReference type="SAM" id="Phobius"/>
    </source>
</evidence>
<keyword evidence="6 13" id="KW-0418">Kinase</keyword>
<dbReference type="InterPro" id="IPR011712">
    <property type="entry name" value="Sig_transdc_His_kin_sub3_dim/P"/>
</dbReference>
<feature type="transmembrane region" description="Helical" evidence="9">
    <location>
        <begin position="119"/>
        <end position="152"/>
    </location>
</feature>
<dbReference type="GO" id="GO:0016020">
    <property type="term" value="C:membrane"/>
    <property type="evidence" value="ECO:0007669"/>
    <property type="project" value="InterPro"/>
</dbReference>
<organism evidence="13 14">
    <name type="scientific">Occultella aeris</name>
    <dbReference type="NCBI Taxonomy" id="2761496"/>
    <lineage>
        <taxon>Bacteria</taxon>
        <taxon>Bacillati</taxon>
        <taxon>Actinomycetota</taxon>
        <taxon>Actinomycetes</taxon>
        <taxon>Micrococcales</taxon>
        <taxon>Ruaniaceae</taxon>
        <taxon>Occultella</taxon>
    </lineage>
</organism>
<keyword evidence="9" id="KW-1133">Transmembrane helix</keyword>
<keyword evidence="9" id="KW-0812">Transmembrane</keyword>
<dbReference type="PANTHER" id="PTHR24421:SF10">
    <property type="entry name" value="NITRATE_NITRITE SENSOR PROTEIN NARQ"/>
    <property type="match status" value="1"/>
</dbReference>
<evidence type="ECO:0000256" key="2">
    <source>
        <dbReference type="ARBA" id="ARBA00012438"/>
    </source>
</evidence>
<dbReference type="InterPro" id="IPR050482">
    <property type="entry name" value="Sensor_HK_TwoCompSys"/>
</dbReference>
<reference evidence="13 14" key="1">
    <citation type="submission" date="2019-11" db="EMBL/GenBank/DDBJ databases">
        <authorList>
            <person name="Criscuolo A."/>
        </authorList>
    </citation>
    <scope>NUCLEOTIDE SEQUENCE [LARGE SCALE GENOMIC DNA]</scope>
    <source>
        <strain evidence="13">CIP111667</strain>
    </source>
</reference>
<keyword evidence="3" id="KW-0597">Phosphoprotein</keyword>
<keyword evidence="5" id="KW-0547">Nucleotide-binding</keyword>
<evidence type="ECO:0000259" key="11">
    <source>
        <dbReference type="Pfam" id="PF07730"/>
    </source>
</evidence>
<dbReference type="RefSeq" id="WP_156742906.1">
    <property type="nucleotide sequence ID" value="NZ_CACRYJ010000060.1"/>
</dbReference>
<evidence type="ECO:0000256" key="1">
    <source>
        <dbReference type="ARBA" id="ARBA00000085"/>
    </source>
</evidence>
<dbReference type="InterPro" id="IPR003594">
    <property type="entry name" value="HATPase_dom"/>
</dbReference>
<dbReference type="GO" id="GO:0046983">
    <property type="term" value="F:protein dimerization activity"/>
    <property type="evidence" value="ECO:0007669"/>
    <property type="project" value="InterPro"/>
</dbReference>
<dbReference type="Pfam" id="PF07730">
    <property type="entry name" value="HisKA_3"/>
    <property type="match status" value="1"/>
</dbReference>
<evidence type="ECO:0000313" key="14">
    <source>
        <dbReference type="Proteomes" id="UP000419743"/>
    </source>
</evidence>
<proteinExistence type="predicted"/>
<dbReference type="GO" id="GO:0005524">
    <property type="term" value="F:ATP binding"/>
    <property type="evidence" value="ECO:0007669"/>
    <property type="project" value="UniProtKB-KW"/>
</dbReference>
<dbReference type="Pfam" id="PF13796">
    <property type="entry name" value="Sensor"/>
    <property type="match status" value="1"/>
</dbReference>
<evidence type="ECO:0000256" key="4">
    <source>
        <dbReference type="ARBA" id="ARBA00022679"/>
    </source>
</evidence>
<dbReference type="Gene3D" id="3.30.565.10">
    <property type="entry name" value="Histidine kinase-like ATPase, C-terminal domain"/>
    <property type="match status" value="1"/>
</dbReference>